<dbReference type="AlphaFoldDB" id="A0A8I0MXI3"/>
<dbReference type="SUPFAM" id="SSF46689">
    <property type="entry name" value="Homeodomain-like"/>
    <property type="match status" value="1"/>
</dbReference>
<dbReference type="EMBL" id="AQHF01000026">
    <property type="protein sequence ID" value="MBE0347631.1"/>
    <property type="molecule type" value="Genomic_DNA"/>
</dbReference>
<sequence>MGVVLIYGSHIDADYHQHVALQVIWPQHEHTYELNGNTLHGLTIIASKQSHCLQIQKGWIVLVEPTSRLGEQLTTLLKAQPFLHVHESADKSMRSPKDREEAYNRLSPLFQSLSIDSTSLRLNQSLVTDRRIQCLLNELNACFAAECIKPKHWRAADVAQTLHLCESRFLHLFKAQIGIAWRPFLLWRRLNCALQALIKGCSATDAAYIAGFSDGAHLSRTFRATFGMSIVQAKANWVTKD</sequence>
<feature type="domain" description="HTH araC/xylS-type" evidence="4">
    <location>
        <begin position="133"/>
        <end position="236"/>
    </location>
</feature>
<dbReference type="InterPro" id="IPR018060">
    <property type="entry name" value="HTH_AraC"/>
</dbReference>
<evidence type="ECO:0000256" key="3">
    <source>
        <dbReference type="ARBA" id="ARBA00023163"/>
    </source>
</evidence>
<dbReference type="InterPro" id="IPR050204">
    <property type="entry name" value="AraC_XylS_family_regulators"/>
</dbReference>
<accession>A0A8I0MXI3</accession>
<dbReference type="Gene3D" id="1.10.10.60">
    <property type="entry name" value="Homeodomain-like"/>
    <property type="match status" value="1"/>
</dbReference>
<reference evidence="5 6" key="1">
    <citation type="submission" date="2015-06" db="EMBL/GenBank/DDBJ databases">
        <title>Genome sequence of Pseudoalteromonas peptidolytica.</title>
        <authorList>
            <person name="Xie B.-B."/>
            <person name="Rong J.-C."/>
            <person name="Qin Q.-L."/>
            <person name="Zhang Y.-Z."/>
        </authorList>
    </citation>
    <scope>NUCLEOTIDE SEQUENCE [LARGE SCALE GENOMIC DNA]</scope>
    <source>
        <strain evidence="5 6">F12-50-A1</strain>
    </source>
</reference>
<dbReference type="GO" id="GO:0003700">
    <property type="term" value="F:DNA-binding transcription factor activity"/>
    <property type="evidence" value="ECO:0007669"/>
    <property type="project" value="InterPro"/>
</dbReference>
<keyword evidence="2" id="KW-0238">DNA-binding</keyword>
<proteinExistence type="predicted"/>
<dbReference type="PANTHER" id="PTHR46796">
    <property type="entry name" value="HTH-TYPE TRANSCRIPTIONAL ACTIVATOR RHAS-RELATED"/>
    <property type="match status" value="1"/>
</dbReference>
<protein>
    <recommendedName>
        <fullName evidence="4">HTH araC/xylS-type domain-containing protein</fullName>
    </recommendedName>
</protein>
<comment type="caution">
    <text evidence="5">The sequence shown here is derived from an EMBL/GenBank/DDBJ whole genome shotgun (WGS) entry which is preliminary data.</text>
</comment>
<gene>
    <name evidence="5" type="ORF">PPEP_a2126</name>
</gene>
<dbReference type="Proteomes" id="UP000660708">
    <property type="component" value="Unassembled WGS sequence"/>
</dbReference>
<dbReference type="GO" id="GO:0043565">
    <property type="term" value="F:sequence-specific DNA binding"/>
    <property type="evidence" value="ECO:0007669"/>
    <property type="project" value="InterPro"/>
</dbReference>
<evidence type="ECO:0000256" key="1">
    <source>
        <dbReference type="ARBA" id="ARBA00023015"/>
    </source>
</evidence>
<dbReference type="Pfam" id="PF12833">
    <property type="entry name" value="HTH_18"/>
    <property type="match status" value="1"/>
</dbReference>
<organism evidence="5 6">
    <name type="scientific">Pseudoalteromonas peptidolytica F12-50-A1</name>
    <dbReference type="NCBI Taxonomy" id="1315280"/>
    <lineage>
        <taxon>Bacteria</taxon>
        <taxon>Pseudomonadati</taxon>
        <taxon>Pseudomonadota</taxon>
        <taxon>Gammaproteobacteria</taxon>
        <taxon>Alteromonadales</taxon>
        <taxon>Pseudoalteromonadaceae</taxon>
        <taxon>Pseudoalteromonas</taxon>
    </lineage>
</organism>
<evidence type="ECO:0000313" key="6">
    <source>
        <dbReference type="Proteomes" id="UP000660708"/>
    </source>
</evidence>
<name>A0A8I0MXI3_9GAMM</name>
<keyword evidence="1" id="KW-0805">Transcription regulation</keyword>
<dbReference type="PROSITE" id="PS01124">
    <property type="entry name" value="HTH_ARAC_FAMILY_2"/>
    <property type="match status" value="1"/>
</dbReference>
<evidence type="ECO:0000259" key="4">
    <source>
        <dbReference type="PROSITE" id="PS01124"/>
    </source>
</evidence>
<keyword evidence="6" id="KW-1185">Reference proteome</keyword>
<dbReference type="SMART" id="SM00342">
    <property type="entry name" value="HTH_ARAC"/>
    <property type="match status" value="1"/>
</dbReference>
<evidence type="ECO:0000313" key="5">
    <source>
        <dbReference type="EMBL" id="MBE0347631.1"/>
    </source>
</evidence>
<dbReference type="InterPro" id="IPR009057">
    <property type="entry name" value="Homeodomain-like_sf"/>
</dbReference>
<keyword evidence="3" id="KW-0804">Transcription</keyword>
<evidence type="ECO:0000256" key="2">
    <source>
        <dbReference type="ARBA" id="ARBA00023125"/>
    </source>
</evidence>